<name>A0AA48L6S8_9TREE</name>
<dbReference type="Proteomes" id="UP001233271">
    <property type="component" value="Chromosome 5"/>
</dbReference>
<dbReference type="RefSeq" id="XP_060458289.1">
    <property type="nucleotide sequence ID" value="XM_060601835.1"/>
</dbReference>
<proteinExistence type="predicted"/>
<dbReference type="KEGG" id="ccac:CcaHIS019_0506520"/>
<protein>
    <recommendedName>
        <fullName evidence="3">BTB domain-containing protein</fullName>
    </recommendedName>
</protein>
<dbReference type="AlphaFoldDB" id="A0AA48L6S8"/>
<evidence type="ECO:0008006" key="3">
    <source>
        <dbReference type="Google" id="ProtNLM"/>
    </source>
</evidence>
<evidence type="ECO:0000313" key="2">
    <source>
        <dbReference type="Proteomes" id="UP001233271"/>
    </source>
</evidence>
<dbReference type="EMBL" id="AP028216">
    <property type="protein sequence ID" value="BEI93024.1"/>
    <property type="molecule type" value="Genomic_DNA"/>
</dbReference>
<gene>
    <name evidence="1" type="ORF">CcaverHIS019_0506520</name>
</gene>
<dbReference type="GeneID" id="85496894"/>
<evidence type="ECO:0000313" key="1">
    <source>
        <dbReference type="EMBL" id="BEI93024.1"/>
    </source>
</evidence>
<sequence length="239" mass="27318">MPHGLSTAKYTESSVWTQGDFEVITSDSVRYLIPSYHLFGASKLFRDAQTFESPPSWPFKYSVTLPDAEIETSAIFDLFLDLIVNIPLQGLLSPTKALTFPDWLCINNLIKFLHKWEVSQPYCKVLRHNINQELANSDTALQYFTIGAIANDADICRAVLQHHSDNKLAAFNPYRFQYFMWKACPAPYLGALTRAWSEAQSNQSYNFISRFNLHLTDNTFSEAQLRHRVSSSNRGFMGE</sequence>
<accession>A0AA48L6S8</accession>
<keyword evidence="2" id="KW-1185">Reference proteome</keyword>
<reference evidence="1" key="1">
    <citation type="journal article" date="2023" name="BMC Genomics">
        <title>Chromosome-level genome assemblies of Cutaneotrichosporon spp. (Trichosporonales, Basidiomycota) reveal imbalanced evolution between nucleotide sequences and chromosome synteny.</title>
        <authorList>
            <person name="Kobayashi Y."/>
            <person name="Kayamori A."/>
            <person name="Aoki K."/>
            <person name="Shiwa Y."/>
            <person name="Matsutani M."/>
            <person name="Fujita N."/>
            <person name="Sugita T."/>
            <person name="Iwasaki W."/>
            <person name="Tanaka N."/>
            <person name="Takashima M."/>
        </authorList>
    </citation>
    <scope>NUCLEOTIDE SEQUENCE</scope>
    <source>
        <strain evidence="1">HIS019</strain>
    </source>
</reference>
<organism evidence="1 2">
    <name type="scientific">Cutaneotrichosporon cavernicola</name>
    <dbReference type="NCBI Taxonomy" id="279322"/>
    <lineage>
        <taxon>Eukaryota</taxon>
        <taxon>Fungi</taxon>
        <taxon>Dikarya</taxon>
        <taxon>Basidiomycota</taxon>
        <taxon>Agaricomycotina</taxon>
        <taxon>Tremellomycetes</taxon>
        <taxon>Trichosporonales</taxon>
        <taxon>Trichosporonaceae</taxon>
        <taxon>Cutaneotrichosporon</taxon>
    </lineage>
</organism>